<comment type="similarity">
    <text evidence="1">Belongs to the class-I aminoacyl-tRNA synthetase family.</text>
</comment>
<evidence type="ECO:0000313" key="4">
    <source>
        <dbReference type="Proteomes" id="UP000231183"/>
    </source>
</evidence>
<keyword evidence="1 3" id="KW-0436">Ligase</keyword>
<dbReference type="EMBL" id="PFBX01000053">
    <property type="protein sequence ID" value="PIT87105.1"/>
    <property type="molecule type" value="Genomic_DNA"/>
</dbReference>
<keyword evidence="1" id="KW-0648">Protein biosynthesis</keyword>
<organism evidence="3 4">
    <name type="scientific">Candidatus Magasanikbacteria bacterium CG10_big_fil_rev_8_21_14_0_10_40_10</name>
    <dbReference type="NCBI Taxonomy" id="1974648"/>
    <lineage>
        <taxon>Bacteria</taxon>
        <taxon>Candidatus Magasanikiibacteriota</taxon>
    </lineage>
</organism>
<name>A0A2M6W2Z6_9BACT</name>
<dbReference type="InterPro" id="IPR001278">
    <property type="entry name" value="Arg-tRNA-ligase"/>
</dbReference>
<sequence length="353" mass="40124">MSITINKAKQNIIHKINKALGEKIAQESDLVMPSDYNLGDFTYPCFILSKRLKKAPDVIATELSAKIKSCQTVKSVSATGPYLNFNLQPKKLMQVLEDINDNYGRHTFGKNKKIMVEFAQANTHKSFHIGHLRNIIVGESVCRILENAGYAVIRVNYQGDIGMHIAKCLWGITKLPTQLEQVLNSKDINAKVEFLAQAYVKGSGSFEKSQKIKKEIIEINNKIYASDNAIDSLYHQTRKWSLQYLDKIYKRLGVKFDRLYFESETFKPGKDMVEKGIKKNFFQISRDAVIFVGSKHGLHDRVFINSEGNATYEAKEMALAALQLAEFNPDLIIHVVGKEQTEYFKVVTKALEY</sequence>
<dbReference type="GO" id="GO:0004814">
    <property type="term" value="F:arginine-tRNA ligase activity"/>
    <property type="evidence" value="ECO:0007669"/>
    <property type="project" value="InterPro"/>
</dbReference>
<keyword evidence="1" id="KW-0067">ATP-binding</keyword>
<evidence type="ECO:0000259" key="2">
    <source>
        <dbReference type="SMART" id="SM01016"/>
    </source>
</evidence>
<dbReference type="GO" id="GO:0006420">
    <property type="term" value="P:arginyl-tRNA aminoacylation"/>
    <property type="evidence" value="ECO:0007669"/>
    <property type="project" value="InterPro"/>
</dbReference>
<dbReference type="Proteomes" id="UP000231183">
    <property type="component" value="Unassembled WGS sequence"/>
</dbReference>
<evidence type="ECO:0000313" key="3">
    <source>
        <dbReference type="EMBL" id="PIT87105.1"/>
    </source>
</evidence>
<dbReference type="Pfam" id="PF03485">
    <property type="entry name" value="Arg_tRNA_synt_N"/>
    <property type="match status" value="1"/>
</dbReference>
<dbReference type="InterPro" id="IPR036695">
    <property type="entry name" value="Arg-tRNA-synth_N_sf"/>
</dbReference>
<evidence type="ECO:0000256" key="1">
    <source>
        <dbReference type="RuleBase" id="RU363038"/>
    </source>
</evidence>
<comment type="caution">
    <text evidence="3">The sequence shown here is derived from an EMBL/GenBank/DDBJ whole genome shotgun (WGS) entry which is preliminary data.</text>
</comment>
<protein>
    <submittedName>
        <fullName evidence="3">Arginine--tRNA ligase</fullName>
    </submittedName>
</protein>
<feature type="non-terminal residue" evidence="3">
    <location>
        <position position="353"/>
    </location>
</feature>
<keyword evidence="1" id="KW-0030">Aminoacyl-tRNA synthetase</keyword>
<dbReference type="InterPro" id="IPR014729">
    <property type="entry name" value="Rossmann-like_a/b/a_fold"/>
</dbReference>
<reference evidence="4" key="1">
    <citation type="submission" date="2017-09" db="EMBL/GenBank/DDBJ databases">
        <title>Depth-based differentiation of microbial function through sediment-hosted aquifers and enrichment of novel symbionts in the deep terrestrial subsurface.</title>
        <authorList>
            <person name="Probst A.J."/>
            <person name="Ladd B."/>
            <person name="Jarett J.K."/>
            <person name="Geller-Mcgrath D.E."/>
            <person name="Sieber C.M.K."/>
            <person name="Emerson J.B."/>
            <person name="Anantharaman K."/>
            <person name="Thomas B.C."/>
            <person name="Malmstrom R."/>
            <person name="Stieglmeier M."/>
            <person name="Klingl A."/>
            <person name="Woyke T."/>
            <person name="Ryan C.M."/>
            <person name="Banfield J.F."/>
        </authorList>
    </citation>
    <scope>NUCLEOTIDE SEQUENCE [LARGE SCALE GENOMIC DNA]</scope>
</reference>
<dbReference type="PRINTS" id="PR01038">
    <property type="entry name" value="TRNASYNTHARG"/>
</dbReference>
<dbReference type="GO" id="GO:0005737">
    <property type="term" value="C:cytoplasm"/>
    <property type="evidence" value="ECO:0007669"/>
    <property type="project" value="InterPro"/>
</dbReference>
<dbReference type="InterPro" id="IPR005148">
    <property type="entry name" value="Arg-tRNA-synth_N"/>
</dbReference>
<dbReference type="SMART" id="SM01016">
    <property type="entry name" value="Arg_tRNA_synt_N"/>
    <property type="match status" value="1"/>
</dbReference>
<dbReference type="GO" id="GO:0005524">
    <property type="term" value="F:ATP binding"/>
    <property type="evidence" value="ECO:0007669"/>
    <property type="project" value="UniProtKB-KW"/>
</dbReference>
<dbReference type="SUPFAM" id="SSF55190">
    <property type="entry name" value="Arginyl-tRNA synthetase (ArgRS), N-terminal 'additional' domain"/>
    <property type="match status" value="1"/>
</dbReference>
<proteinExistence type="inferred from homology"/>
<feature type="domain" description="Arginyl tRNA synthetase N-terminal" evidence="2">
    <location>
        <begin position="10"/>
        <end position="87"/>
    </location>
</feature>
<dbReference type="Gene3D" id="3.40.50.620">
    <property type="entry name" value="HUPs"/>
    <property type="match status" value="1"/>
</dbReference>
<dbReference type="Pfam" id="PF00750">
    <property type="entry name" value="tRNA-synt_1d"/>
    <property type="match status" value="1"/>
</dbReference>
<gene>
    <name evidence="3" type="primary">argS</name>
    <name evidence="3" type="ORF">COU31_04725</name>
</gene>
<keyword evidence="1" id="KW-0547">Nucleotide-binding</keyword>
<dbReference type="PANTHER" id="PTHR11956">
    <property type="entry name" value="ARGINYL-TRNA SYNTHETASE"/>
    <property type="match status" value="1"/>
</dbReference>
<dbReference type="Gene3D" id="3.30.1360.70">
    <property type="entry name" value="Arginyl tRNA synthetase N-terminal domain"/>
    <property type="match status" value="1"/>
</dbReference>
<accession>A0A2M6W2Z6</accession>
<dbReference type="InterPro" id="IPR035684">
    <property type="entry name" value="ArgRS_core"/>
</dbReference>
<dbReference type="AlphaFoldDB" id="A0A2M6W2Z6"/>
<dbReference type="SUPFAM" id="SSF52374">
    <property type="entry name" value="Nucleotidylyl transferase"/>
    <property type="match status" value="1"/>
</dbReference>
<dbReference type="PANTHER" id="PTHR11956:SF5">
    <property type="entry name" value="ARGININE--TRNA LIGASE, CYTOPLASMIC"/>
    <property type="match status" value="1"/>
</dbReference>